<keyword evidence="2" id="KW-1133">Transmembrane helix</keyword>
<dbReference type="OrthoDB" id="2015116at2759"/>
<accession>A0A8S3TKC6</accession>
<evidence type="ECO:0000313" key="4">
    <source>
        <dbReference type="EMBL" id="CAG2229329.1"/>
    </source>
</evidence>
<dbReference type="Pfam" id="PF26129">
    <property type="entry name" value="Vwde"/>
    <property type="match status" value="1"/>
</dbReference>
<reference evidence="4" key="1">
    <citation type="submission" date="2021-03" db="EMBL/GenBank/DDBJ databases">
        <authorList>
            <person name="Bekaert M."/>
        </authorList>
    </citation>
    <scope>NUCLEOTIDE SEQUENCE</scope>
</reference>
<keyword evidence="2" id="KW-0472">Membrane</keyword>
<keyword evidence="5" id="KW-1185">Reference proteome</keyword>
<gene>
    <name evidence="4" type="ORF">MEDL_42243</name>
</gene>
<feature type="transmembrane region" description="Helical" evidence="2">
    <location>
        <begin position="2284"/>
        <end position="2304"/>
    </location>
</feature>
<comment type="caution">
    <text evidence="4">The sequence shown here is derived from an EMBL/GenBank/DDBJ whole genome shotgun (WGS) entry which is preliminary data.</text>
</comment>
<dbReference type="InterPro" id="IPR058727">
    <property type="entry name" value="Helical_Vwde"/>
</dbReference>
<evidence type="ECO:0000256" key="1">
    <source>
        <dbReference type="SAM" id="MobiDB-lite"/>
    </source>
</evidence>
<feature type="region of interest" description="Disordered" evidence="1">
    <location>
        <begin position="2331"/>
        <end position="2359"/>
    </location>
</feature>
<dbReference type="InterPro" id="IPR001846">
    <property type="entry name" value="VWF_type-D"/>
</dbReference>
<feature type="compositionally biased region" description="Polar residues" evidence="1">
    <location>
        <begin position="2331"/>
        <end position="2343"/>
    </location>
</feature>
<dbReference type="PROSITE" id="PS51233">
    <property type="entry name" value="VWFD"/>
    <property type="match status" value="1"/>
</dbReference>
<protein>
    <recommendedName>
        <fullName evidence="3">VWFD domain-containing protein</fullName>
    </recommendedName>
</protein>
<name>A0A8S3TKC6_MYTED</name>
<dbReference type="Pfam" id="PF00094">
    <property type="entry name" value="VWD"/>
    <property type="match status" value="1"/>
</dbReference>
<keyword evidence="2" id="KW-0812">Transmembrane</keyword>
<organism evidence="4 5">
    <name type="scientific">Mytilus edulis</name>
    <name type="common">Blue mussel</name>
    <dbReference type="NCBI Taxonomy" id="6550"/>
    <lineage>
        <taxon>Eukaryota</taxon>
        <taxon>Metazoa</taxon>
        <taxon>Spiralia</taxon>
        <taxon>Lophotrochozoa</taxon>
        <taxon>Mollusca</taxon>
        <taxon>Bivalvia</taxon>
        <taxon>Autobranchia</taxon>
        <taxon>Pteriomorphia</taxon>
        <taxon>Mytilida</taxon>
        <taxon>Mytiloidea</taxon>
        <taxon>Mytilidae</taxon>
        <taxon>Mytilinae</taxon>
        <taxon>Mytilus</taxon>
    </lineage>
</organism>
<proteinExistence type="predicted"/>
<feature type="compositionally biased region" description="Basic and acidic residues" evidence="1">
    <location>
        <begin position="2344"/>
        <end position="2359"/>
    </location>
</feature>
<dbReference type="Proteomes" id="UP000683360">
    <property type="component" value="Unassembled WGS sequence"/>
</dbReference>
<evidence type="ECO:0000259" key="3">
    <source>
        <dbReference type="PROSITE" id="PS51233"/>
    </source>
</evidence>
<evidence type="ECO:0000313" key="5">
    <source>
        <dbReference type="Proteomes" id="UP000683360"/>
    </source>
</evidence>
<feature type="domain" description="VWFD" evidence="3">
    <location>
        <begin position="1721"/>
        <end position="1901"/>
    </location>
</feature>
<evidence type="ECO:0000256" key="2">
    <source>
        <dbReference type="SAM" id="Phobius"/>
    </source>
</evidence>
<sequence length="2359" mass="269295">MHCEKYNVAYYGSPQYYTNSGCGRYCMEYTSDPCSNYSVIDYDSTRHQDYYNQSYMYMYNCDSFWSGGWYYFKGGYSLLTIPPLSGQCGSHYPIWINETIEQTYDTDLVYLRACEGDNWSDCAYTWSIPTMKCGNKNVMYLRQKGMCGRFCLESKNSSDPSSVNYTLQSGEYEDCYDWEIHTKAWYKFSGNESIPTHPPKKGQCGSSSPIWLDGLYPTTYGEIASLTACMVGNDTECENSWSMNVMHCDGFNVAELKPTYYDIHSCGKYCMEYTNDPCSNYSVIDYDSTRHQDYYDYSPNCDSFWSGGWYYFEDGYNLATSRASYGQCGTQYPIWINETIEQTDDTNLVYLRACEVGYGSECAYTWSIPTMKCGTKNIMYLRQKGMCGRFCLDSKNSSDVSSTPSYVWDEPCHYHNIIASNFDRSVSYAMQSGEYEDCYDWEIHTEAWYKFSGNESIPTHPPKQGQCGSSSPIWLNGLYPTTYGGMASLTACVVGNDTDCENSWNVTVMHCDGYNVAKLKPTYYDMNSCAKYCMEYTSDPCSNYSVIDYDSTRHQDYYNQSHMYMYNCDSFWSGGWYYFEGGYNLLTIPPLSGQCGSHYPIWINETIEQTYDTDLVYLRACEGDSWSDCAYTWSIPTMKCGNKNVMYLRQKGMCGRFCLESRNSSDPSYVWDMPCHWHNIITSNFERSVNYTLQNGEYEDCYDWEIHTKAWYRFSGNESIPTHPPKKGQCGSSSPIWLDGLYPTTYGEIASLTACMVGNDTECENSWSINVMHCDGFNVAELKPTYYDMNSCGKYCMEYTNDPCSNYSVIDYDSTRHQDYYNQMSHPITVIHFGQEGETIEQTYDTDLVYMRACQGDNWSDCAYTWSIPTMKCGNKNVMYLRQKGMCGRFCLESKNSSDPSYVWDMPCHWHNIITSNFERSVNYTLQNGEYEDCYDWEIYTKAWYRFSGNESIPTHPPKQGQCGSSSPIWLDGLYPTSYGEIASLTACMVGNDTECENSWSINVMHCDGFNVAELKPTYYDMHSCGKYCMEYTNDPCSNYSVIDYDSTRNQDYYDESPNCDSFWSGGWYYFEDGYNLATKTIEQTDDTNLVYLRACEVGYASDCAYTWSIPTMKCGTKNIMYLRQKGMCGRFCLETAKDSSMAPTTVHMSSSKYHVTLSDNLDKLETSIYPSSSLFESHKTNSLSSSENWDKVHMDISSSSKDTDMSISDLADSLTSDLEIWNTMEIIAQPSSEWIYRNEYDKTNILTSSYLTHDLYSTSDIPNELDTILASISSKIDVDATKTASSPSSFNENRYNMETTVKTLSSSFNLDQIDTTKISNSETFKSTSSDDNWNKLNYDNSKSSVVDSWNTMDTTVKPTSSAIAFSSTESSNVRTTNVPLYTTDSSTIIEANSLVETKHATAMSSDAKFAPSEVSDHYQSTLQPDSTSLETQVSDMKTTQRFYLQEASSTDTSLMTSTENNYVDLNITDYIYWPYAYPTIPTYDLNSEDHQLMFECYVYSRYYYYNSYDSVLNSMTYDINGTLTMKNFLQKQISHTTRLKPRADLRVPIGERKIGINIKCGIRFHLSSNKAFMESWNYYAGLDMWPHHLSISSGESATLYVWTTVPIACRYNDTTYSCKVKLDLFDFNEQFTAGAPMYCNNSVTEMTKPSMCGLELDGWQQWAWQTLDVNLPENTAADQEYQAKIKLRVLEADDDPIWSNYQLPEVTVHVVNDNVTDDYWYCGMDGVLLQRILLFNTFDWQWYDFHDQGEFVLYRHKTKPIEVHTIQRRYESHHTWTENCAIAVRAASDVFIIYGCGRPTKWIIRRLNCGIGNEYLEVYSRWGGYEIVLPTGSRVYVWISLNRRINAYLTMSRTDRYQTEGLCGTWNRNYEDDYTGRDGVVYDNATSFARTWSVPANDSLFIEKKRTEKLSQSFMYCSCMNSTQDGLSPNVDCSWKETMPTCPPLNWGREPCSIRSKRSADDDDDVTIDVSPDIVAYIEEPVVDPGWKNGWNETLAEDACNSLFTDSILFDACSSLSNVNVSSAILNCFVNIKIAGTDEYMADSFELFKTQCINEVRTNNSLYSEMSANGTSIAQLITENDCPFECKYNGVKNGDCVEGFCNCYTGFTGEDCRVNMTAPPVVATEMSNDSLCDTGSRACNYISVFGENFYISNDTKCRIENAEIIDNSITSSGSHVLTTAIMENMGEIRCSTTANRRRRKRSTTSTTSINVYLVSVTNNGVDFSDSVPVVMFDSTCNTCTTTDTYVFCQLRSDVCVLNGACYSESSSQCNVSSDTSNSDASKLWIIGVVISVLLLIIIFLLMIKWCGKNKRSVAPLDYYTDEQTEMYSNQDSTFSQGHSSCPNRKDLPNPVEIDVKPW</sequence>
<dbReference type="EMBL" id="CAJPWZ010002024">
    <property type="protein sequence ID" value="CAG2229329.1"/>
    <property type="molecule type" value="Genomic_DNA"/>
</dbReference>